<dbReference type="EMBL" id="MLAK01001072">
    <property type="protein sequence ID" value="OHS98146.1"/>
    <property type="molecule type" value="Genomic_DNA"/>
</dbReference>
<dbReference type="Gene3D" id="1.10.510.10">
    <property type="entry name" value="Transferase(Phosphotransferase) domain 1"/>
    <property type="match status" value="1"/>
</dbReference>
<feature type="compositionally biased region" description="Low complexity" evidence="6">
    <location>
        <begin position="322"/>
        <end position="343"/>
    </location>
</feature>
<evidence type="ECO:0000313" key="10">
    <source>
        <dbReference type="Proteomes" id="UP000179807"/>
    </source>
</evidence>
<keyword evidence="2" id="KW-0808">Transferase</keyword>
<dbReference type="PROSITE" id="PS50011">
    <property type="entry name" value="PROTEIN_KINASE_DOM"/>
    <property type="match status" value="1"/>
</dbReference>
<dbReference type="InterPro" id="IPR008271">
    <property type="entry name" value="Ser/Thr_kinase_AS"/>
</dbReference>
<keyword evidence="5" id="KW-0067">ATP-binding</keyword>
<accession>A0A1J4JG78</accession>
<dbReference type="PROSITE" id="PS00108">
    <property type="entry name" value="PROTEIN_KINASE_ST"/>
    <property type="match status" value="1"/>
</dbReference>
<evidence type="ECO:0000256" key="2">
    <source>
        <dbReference type="ARBA" id="ARBA00022679"/>
    </source>
</evidence>
<name>A0A1J4JG78_9EUKA</name>
<evidence type="ECO:0000259" key="7">
    <source>
        <dbReference type="PROSITE" id="PS50011"/>
    </source>
</evidence>
<keyword evidence="4" id="KW-0418">Kinase</keyword>
<dbReference type="PANTHER" id="PTHR24345:SF0">
    <property type="entry name" value="CELL CYCLE SERINE_THREONINE-PROTEIN KINASE CDC5_MSD2"/>
    <property type="match status" value="1"/>
</dbReference>
<dbReference type="AlphaFoldDB" id="A0A1J4JG78"/>
<keyword evidence="10" id="KW-1185">Reference proteome</keyword>
<reference evidence="9 10" key="2">
    <citation type="submission" date="2016-10" db="EMBL/GenBank/DDBJ databases">
        <authorList>
            <person name="Benchimol M."/>
            <person name="Almeida L.G."/>
            <person name="Vasconcelos A.T."/>
            <person name="Perreira-Neves A."/>
            <person name="Rosa I.A."/>
            <person name="Tasca T."/>
            <person name="Bogo M.R."/>
            <person name="de Souza W."/>
        </authorList>
    </citation>
    <scope>NUCLEOTIDE SEQUENCE [LARGE SCALE GENOMIC DNA]</scope>
    <source>
        <strain evidence="9 10">K</strain>
    </source>
</reference>
<dbReference type="Pfam" id="PF00069">
    <property type="entry name" value="Pkinase"/>
    <property type="match status" value="1"/>
</dbReference>
<dbReference type="GO" id="GO:0005634">
    <property type="term" value="C:nucleus"/>
    <property type="evidence" value="ECO:0007669"/>
    <property type="project" value="TreeGrafter"/>
</dbReference>
<gene>
    <name evidence="9" type="ORF">TRFO_35480</name>
</gene>
<dbReference type="PANTHER" id="PTHR24345">
    <property type="entry name" value="SERINE/THREONINE-PROTEIN KINASE PLK"/>
    <property type="match status" value="1"/>
</dbReference>
<dbReference type="EMBL" id="KX643373">
    <property type="protein sequence ID" value="ARE72465.1"/>
    <property type="molecule type" value="Genomic_DNA"/>
</dbReference>
<dbReference type="Proteomes" id="UP000179807">
    <property type="component" value="Unassembled WGS sequence"/>
</dbReference>
<dbReference type="SUPFAM" id="SSF56112">
    <property type="entry name" value="Protein kinase-like (PK-like)"/>
    <property type="match status" value="1"/>
</dbReference>
<evidence type="ECO:0000256" key="3">
    <source>
        <dbReference type="ARBA" id="ARBA00022741"/>
    </source>
</evidence>
<proteinExistence type="predicted"/>
<feature type="domain" description="Protein kinase" evidence="7">
    <location>
        <begin position="26"/>
        <end position="287"/>
    </location>
</feature>
<evidence type="ECO:0000256" key="6">
    <source>
        <dbReference type="SAM" id="MobiDB-lite"/>
    </source>
</evidence>
<dbReference type="InterPro" id="IPR000719">
    <property type="entry name" value="Prot_kinase_dom"/>
</dbReference>
<sequence length="691" mass="77959">MTKIVSFEPLMRLSRQMSIEEFHSRYQYEKIITKTRNSTIRLSTHVQTGQQVIIKSIFTNTLAGHQKKVDALVKEINTLYLLRDNKHVTQIYDVVFCLDTFYIVLEYADSGDLFNYIRQNNRLLSETEIKHFFRNIVKIVAYVHTLKLAHRDLKLENILLDQSGRVMLADFGFSTSFNDDGNSLCSSICGTVHYEPPEIVRGDNYNPFKSDAWSLGVILYLLMFKEFPFNSPSITDTIQLILTSEIKFPETIEKYSDELRNILSSLLDKNPNTRKSVLDIVQEHSQFFGFCYVNNKILNNSSHFLLAKNTSEATNHDLSAANSNNTNTSSNESTNISTISSRSTSDKKRSGKRSKSKSEKKKKSSKFEKLVILSSKVLPRYAEPKLKPGNKAERIHNAALNTILCTKEEFNNLSVDEMISYQIVKRRYQLGQMKTNSRARCKTIAPGQQYSKTPRGSGLAVLPRINPHTKIPPLINDISIATTNSNATSNSNFNIRSHSNSNSTSNSIHSSNSNSSNSSHNNDLNSNLSRNSSNSNFNACSNGENSSSKGGNIVGYDFQTRKIFTPEANPRRFQRRVNFRPMSTLIEQPPVAVNSSQKLSMLPECDNAHKSSMEMSVMVEKIIKFIEKDEALTILCQEESGVYVKSSGELFVLITFGSCGNKTTGYSINKIRGDDEELSTFESQLVEELGF</sequence>
<dbReference type="GO" id="GO:0004674">
    <property type="term" value="F:protein serine/threonine kinase activity"/>
    <property type="evidence" value="ECO:0007669"/>
    <property type="project" value="UniProtKB-KW"/>
</dbReference>
<evidence type="ECO:0000313" key="8">
    <source>
        <dbReference type="EMBL" id="ARE72465.1"/>
    </source>
</evidence>
<evidence type="ECO:0000256" key="5">
    <source>
        <dbReference type="ARBA" id="ARBA00022840"/>
    </source>
</evidence>
<dbReference type="FunFam" id="1.10.510.10:FF:000571">
    <property type="entry name" value="Maternal embryonic leucine zipper kinase"/>
    <property type="match status" value="1"/>
</dbReference>
<reference evidence="8" key="3">
    <citation type="journal article" date="2017" name="Biol. Cell">
        <title>The costa of trichomonads: A complex macromolecular cytoskeleton structure made of uncommon proteins.</title>
        <authorList>
            <person name="de Andrade Rosa I."/>
            <person name="Brigido M.C."/>
            <person name="de Oliveira Santos E."/>
            <person name="Gonzaga L."/>
            <person name="Zingali R.B."/>
            <person name="de Vasconcelos A.T."/>
            <person name="de Souza W."/>
            <person name="Benchimol M."/>
        </authorList>
    </citation>
    <scope>NUCLEOTIDE SEQUENCE</scope>
</reference>
<dbReference type="SMART" id="SM00220">
    <property type="entry name" value="S_TKc"/>
    <property type="match status" value="1"/>
</dbReference>
<dbReference type="InterPro" id="IPR011009">
    <property type="entry name" value="Kinase-like_dom_sf"/>
</dbReference>
<evidence type="ECO:0000256" key="1">
    <source>
        <dbReference type="ARBA" id="ARBA00022527"/>
    </source>
</evidence>
<evidence type="ECO:0000256" key="4">
    <source>
        <dbReference type="ARBA" id="ARBA00022777"/>
    </source>
</evidence>
<dbReference type="OrthoDB" id="439212at2759"/>
<feature type="region of interest" description="Disordered" evidence="6">
    <location>
        <begin position="316"/>
        <end position="363"/>
    </location>
</feature>
<dbReference type="RefSeq" id="XP_068351283.1">
    <property type="nucleotide sequence ID" value="XM_068510276.1"/>
</dbReference>
<evidence type="ECO:0000313" key="9">
    <source>
        <dbReference type="EMBL" id="OHS98146.1"/>
    </source>
</evidence>
<reference evidence="8" key="1">
    <citation type="submission" date="2016-07" db="EMBL/GenBank/DDBJ databases">
        <authorList>
            <person name="Rosa I.A."/>
            <person name="Brigido M.C."/>
            <person name="Santos E.O."/>
            <person name="Almeida L.G.P."/>
            <person name="Zingalli R.B."/>
            <person name="Vasconcelos A.T.R."/>
            <person name="Souza W."/>
            <person name="Benchimol M."/>
        </authorList>
    </citation>
    <scope>NUCLEOTIDE SEQUENCE</scope>
</reference>
<dbReference type="GeneID" id="94844980"/>
<feature type="compositionally biased region" description="Low complexity" evidence="6">
    <location>
        <begin position="491"/>
        <end position="551"/>
    </location>
</feature>
<organism evidence="9 10">
    <name type="scientific">Tritrichomonas foetus</name>
    <dbReference type="NCBI Taxonomy" id="1144522"/>
    <lineage>
        <taxon>Eukaryota</taxon>
        <taxon>Metamonada</taxon>
        <taxon>Parabasalia</taxon>
        <taxon>Tritrichomonadida</taxon>
        <taxon>Tritrichomonadidae</taxon>
        <taxon>Tritrichomonas</taxon>
    </lineage>
</organism>
<dbReference type="VEuPathDB" id="TrichDB:TRFO_35480"/>
<feature type="compositionally biased region" description="Basic residues" evidence="6">
    <location>
        <begin position="349"/>
        <end position="363"/>
    </location>
</feature>
<dbReference type="GO" id="GO:0005524">
    <property type="term" value="F:ATP binding"/>
    <property type="evidence" value="ECO:0007669"/>
    <property type="project" value="UniProtKB-KW"/>
</dbReference>
<feature type="region of interest" description="Disordered" evidence="6">
    <location>
        <begin position="491"/>
        <end position="553"/>
    </location>
</feature>
<protein>
    <recommendedName>
        <fullName evidence="7">Protein kinase domain-containing protein</fullName>
    </recommendedName>
</protein>
<keyword evidence="1" id="KW-0723">Serine/threonine-protein kinase</keyword>
<keyword evidence="3" id="KW-0547">Nucleotide-binding</keyword>